<evidence type="ECO:0000256" key="1">
    <source>
        <dbReference type="SAM" id="Phobius"/>
    </source>
</evidence>
<dbReference type="Proteomes" id="UP000447434">
    <property type="component" value="Chromosome 15"/>
</dbReference>
<evidence type="ECO:0000313" key="3">
    <source>
        <dbReference type="Proteomes" id="UP000447434"/>
    </source>
</evidence>
<gene>
    <name evidence="2" type="ORF">Lalb_Chr15g0085421</name>
</gene>
<comment type="caution">
    <text evidence="2">The sequence shown here is derived from an EMBL/GenBank/DDBJ whole genome shotgun (WGS) entry which is preliminary data.</text>
</comment>
<dbReference type="EMBL" id="WOCE01000015">
    <property type="protein sequence ID" value="KAE9598855.1"/>
    <property type="molecule type" value="Genomic_DNA"/>
</dbReference>
<protein>
    <submittedName>
        <fullName evidence="2">Uncharacterized protein</fullName>
    </submittedName>
</protein>
<organism evidence="2 3">
    <name type="scientific">Lupinus albus</name>
    <name type="common">White lupine</name>
    <name type="synonym">Lupinus termis</name>
    <dbReference type="NCBI Taxonomy" id="3870"/>
    <lineage>
        <taxon>Eukaryota</taxon>
        <taxon>Viridiplantae</taxon>
        <taxon>Streptophyta</taxon>
        <taxon>Embryophyta</taxon>
        <taxon>Tracheophyta</taxon>
        <taxon>Spermatophyta</taxon>
        <taxon>Magnoliopsida</taxon>
        <taxon>eudicotyledons</taxon>
        <taxon>Gunneridae</taxon>
        <taxon>Pentapetalae</taxon>
        <taxon>rosids</taxon>
        <taxon>fabids</taxon>
        <taxon>Fabales</taxon>
        <taxon>Fabaceae</taxon>
        <taxon>Papilionoideae</taxon>
        <taxon>50 kb inversion clade</taxon>
        <taxon>genistoids sensu lato</taxon>
        <taxon>core genistoids</taxon>
        <taxon>Genisteae</taxon>
        <taxon>Lupinus</taxon>
    </lineage>
</organism>
<reference evidence="3" key="1">
    <citation type="journal article" date="2020" name="Nat. Commun.">
        <title>Genome sequence of the cluster root forming white lupin.</title>
        <authorList>
            <person name="Hufnagel B."/>
            <person name="Marques A."/>
            <person name="Soriano A."/>
            <person name="Marques L."/>
            <person name="Divol F."/>
            <person name="Doumas P."/>
            <person name="Sallet E."/>
            <person name="Mancinotti D."/>
            <person name="Carrere S."/>
            <person name="Marande W."/>
            <person name="Arribat S."/>
            <person name="Keller J."/>
            <person name="Huneau C."/>
            <person name="Blein T."/>
            <person name="Aime D."/>
            <person name="Laguerre M."/>
            <person name="Taylor J."/>
            <person name="Schubert V."/>
            <person name="Nelson M."/>
            <person name="Geu-Flores F."/>
            <person name="Crespi M."/>
            <person name="Gallardo-Guerrero K."/>
            <person name="Delaux P.-M."/>
            <person name="Salse J."/>
            <person name="Berges H."/>
            <person name="Guyot R."/>
            <person name="Gouzy J."/>
            <person name="Peret B."/>
        </authorList>
    </citation>
    <scope>NUCLEOTIDE SEQUENCE [LARGE SCALE GENOMIC DNA]</scope>
    <source>
        <strain evidence="3">cv. Amiga</strain>
    </source>
</reference>
<keyword evidence="1" id="KW-0812">Transmembrane</keyword>
<keyword evidence="3" id="KW-1185">Reference proteome</keyword>
<evidence type="ECO:0000313" key="2">
    <source>
        <dbReference type="EMBL" id="KAE9598855.1"/>
    </source>
</evidence>
<keyword evidence="1" id="KW-0472">Membrane</keyword>
<feature type="transmembrane region" description="Helical" evidence="1">
    <location>
        <begin position="31"/>
        <end position="48"/>
    </location>
</feature>
<name>A0A6A4P7I7_LUPAL</name>
<sequence>MAAVEESVPSSEVVGLVSDVKLFNRWNYSEINVLLLSLSKILFLFLFSPYAMCIFNSLITRMFLILCGLILL</sequence>
<accession>A0A6A4P7I7</accession>
<proteinExistence type="predicted"/>
<keyword evidence="1" id="KW-1133">Transmembrane helix</keyword>
<dbReference type="AlphaFoldDB" id="A0A6A4P7I7"/>